<dbReference type="Gene3D" id="1.10.3080.10">
    <property type="entry name" value="Clc chloride channel"/>
    <property type="match status" value="1"/>
</dbReference>
<dbReference type="Proteomes" id="UP001501410">
    <property type="component" value="Unassembled WGS sequence"/>
</dbReference>
<keyword evidence="8" id="KW-0868">Chloride</keyword>
<feature type="transmembrane region" description="Helical" evidence="10">
    <location>
        <begin position="12"/>
        <end position="31"/>
    </location>
</feature>
<dbReference type="EMBL" id="BAABEZ010000022">
    <property type="protein sequence ID" value="GAA4453306.1"/>
    <property type="molecule type" value="Genomic_DNA"/>
</dbReference>
<accession>A0ABP8MN00</accession>
<dbReference type="RefSeq" id="WP_344824353.1">
    <property type="nucleotide sequence ID" value="NZ_BAABEZ010000022.1"/>
</dbReference>
<evidence type="ECO:0000313" key="11">
    <source>
        <dbReference type="EMBL" id="GAA4453306.1"/>
    </source>
</evidence>
<dbReference type="SUPFAM" id="SSF81340">
    <property type="entry name" value="Clc chloride channel"/>
    <property type="match status" value="1"/>
</dbReference>
<feature type="transmembrane region" description="Helical" evidence="10">
    <location>
        <begin position="51"/>
        <end position="71"/>
    </location>
</feature>
<sequence length="421" mass="45242">MRKTTIVKGYFNLFINAVIAGILASLLAISLKEMTAHVQESLYELCRKHPSLFVIFPSVGITLIYFTRKYLFKGRENKGIKEIFETLKKRKNELPLYKIPSHYINGFLTVISGGSTGVEVSTVVSTAAIGANTYKTERAVNAYKTELVCAGVAAGVATLFCNPIAGMLFAVEAISKKASKTILFSSGIAVLVSWGIIYLSGSKPLFNFSVTGWYRTALPYMILLSILAGFLAVYFTQTVIRIKSRFAAIRNNFLRVNTGAVLVGILIFIFPQLYGDSYHALPELLKHSGSFSVSFLGLLLLLIFLKPLAASLTLGAGGDGGVFAPSLVSGAVLGILIAIVCNHFLHTHLIVLNFALIGAAAMLSAAIHAPMTAVFLACGLTPGGFILFIPILIGTMLSKAVAQKLCSYTVYTYPGALISGR</sequence>
<feature type="transmembrane region" description="Helical" evidence="10">
    <location>
        <begin position="252"/>
        <end position="270"/>
    </location>
</feature>
<gene>
    <name evidence="11" type="ORF">GCM10023092_13370</name>
</gene>
<comment type="caution">
    <text evidence="11">The sequence shown here is derived from an EMBL/GenBank/DDBJ whole genome shotgun (WGS) entry which is preliminary data.</text>
</comment>
<keyword evidence="6 10" id="KW-0472">Membrane</keyword>
<feature type="transmembrane region" description="Helical" evidence="10">
    <location>
        <begin position="346"/>
        <end position="367"/>
    </location>
</feature>
<feature type="transmembrane region" description="Helical" evidence="10">
    <location>
        <begin position="220"/>
        <end position="240"/>
    </location>
</feature>
<keyword evidence="4 10" id="KW-1133">Transmembrane helix</keyword>
<keyword evidence="7" id="KW-0869">Chloride channel</keyword>
<evidence type="ECO:0000256" key="2">
    <source>
        <dbReference type="ARBA" id="ARBA00022448"/>
    </source>
</evidence>
<evidence type="ECO:0000256" key="6">
    <source>
        <dbReference type="ARBA" id="ARBA00023136"/>
    </source>
</evidence>
<dbReference type="CDD" id="cd00400">
    <property type="entry name" value="Voltage_gated_ClC"/>
    <property type="match status" value="1"/>
</dbReference>
<evidence type="ECO:0000256" key="5">
    <source>
        <dbReference type="ARBA" id="ARBA00023065"/>
    </source>
</evidence>
<dbReference type="PRINTS" id="PR00762">
    <property type="entry name" value="CLCHANNEL"/>
</dbReference>
<evidence type="ECO:0000256" key="4">
    <source>
        <dbReference type="ARBA" id="ARBA00022989"/>
    </source>
</evidence>
<dbReference type="PANTHER" id="PTHR43427:SF6">
    <property type="entry name" value="CHLORIDE CHANNEL PROTEIN CLC-E"/>
    <property type="match status" value="1"/>
</dbReference>
<protein>
    <recommendedName>
        <fullName evidence="13">Chloride channel protein</fullName>
    </recommendedName>
</protein>
<dbReference type="PANTHER" id="PTHR43427">
    <property type="entry name" value="CHLORIDE CHANNEL PROTEIN CLC-E"/>
    <property type="match status" value="1"/>
</dbReference>
<evidence type="ECO:0008006" key="13">
    <source>
        <dbReference type="Google" id="ProtNLM"/>
    </source>
</evidence>
<name>A0ABP8MN00_9BACT</name>
<keyword evidence="3 10" id="KW-0812">Transmembrane</keyword>
<feature type="transmembrane region" description="Helical" evidence="10">
    <location>
        <begin position="182"/>
        <end position="200"/>
    </location>
</feature>
<dbReference type="InterPro" id="IPR014743">
    <property type="entry name" value="Cl-channel_core"/>
</dbReference>
<evidence type="ECO:0000256" key="3">
    <source>
        <dbReference type="ARBA" id="ARBA00022692"/>
    </source>
</evidence>
<evidence type="ECO:0000256" key="9">
    <source>
        <dbReference type="ARBA" id="ARBA00023303"/>
    </source>
</evidence>
<evidence type="ECO:0000256" key="10">
    <source>
        <dbReference type="SAM" id="Phobius"/>
    </source>
</evidence>
<dbReference type="InterPro" id="IPR001807">
    <property type="entry name" value="ClC"/>
</dbReference>
<dbReference type="Pfam" id="PF00654">
    <property type="entry name" value="Voltage_CLC"/>
    <property type="match status" value="1"/>
</dbReference>
<feature type="transmembrane region" description="Helical" evidence="10">
    <location>
        <begin position="290"/>
        <end position="309"/>
    </location>
</feature>
<evidence type="ECO:0000256" key="1">
    <source>
        <dbReference type="ARBA" id="ARBA00004141"/>
    </source>
</evidence>
<dbReference type="InterPro" id="IPR050368">
    <property type="entry name" value="ClC-type_chloride_channel"/>
</dbReference>
<evidence type="ECO:0000313" key="12">
    <source>
        <dbReference type="Proteomes" id="UP001501410"/>
    </source>
</evidence>
<evidence type="ECO:0000256" key="8">
    <source>
        <dbReference type="ARBA" id="ARBA00023214"/>
    </source>
</evidence>
<organism evidence="11 12">
    <name type="scientific">Rurimicrobium arvi</name>
    <dbReference type="NCBI Taxonomy" id="2049916"/>
    <lineage>
        <taxon>Bacteria</taxon>
        <taxon>Pseudomonadati</taxon>
        <taxon>Bacteroidota</taxon>
        <taxon>Chitinophagia</taxon>
        <taxon>Chitinophagales</taxon>
        <taxon>Chitinophagaceae</taxon>
        <taxon>Rurimicrobium</taxon>
    </lineage>
</organism>
<keyword evidence="9" id="KW-0407">Ion channel</keyword>
<keyword evidence="5" id="KW-0406">Ion transport</keyword>
<proteinExistence type="predicted"/>
<keyword evidence="12" id="KW-1185">Reference proteome</keyword>
<keyword evidence="2" id="KW-0813">Transport</keyword>
<feature type="transmembrane region" description="Helical" evidence="10">
    <location>
        <begin position="321"/>
        <end position="340"/>
    </location>
</feature>
<evidence type="ECO:0000256" key="7">
    <source>
        <dbReference type="ARBA" id="ARBA00023173"/>
    </source>
</evidence>
<feature type="transmembrane region" description="Helical" evidence="10">
    <location>
        <begin position="374"/>
        <end position="397"/>
    </location>
</feature>
<reference evidence="12" key="1">
    <citation type="journal article" date="2019" name="Int. J. Syst. Evol. Microbiol.">
        <title>The Global Catalogue of Microorganisms (GCM) 10K type strain sequencing project: providing services to taxonomists for standard genome sequencing and annotation.</title>
        <authorList>
            <consortium name="The Broad Institute Genomics Platform"/>
            <consortium name="The Broad Institute Genome Sequencing Center for Infectious Disease"/>
            <person name="Wu L."/>
            <person name="Ma J."/>
        </authorList>
    </citation>
    <scope>NUCLEOTIDE SEQUENCE [LARGE SCALE GENOMIC DNA]</scope>
    <source>
        <strain evidence="12">JCM 31921</strain>
    </source>
</reference>
<comment type="subcellular location">
    <subcellularLocation>
        <location evidence="1">Membrane</location>
        <topology evidence="1">Multi-pass membrane protein</topology>
    </subcellularLocation>
</comment>